<dbReference type="GO" id="GO:0006281">
    <property type="term" value="P:DNA repair"/>
    <property type="evidence" value="ECO:0007669"/>
    <property type="project" value="InterPro"/>
</dbReference>
<dbReference type="GO" id="GO:0006310">
    <property type="term" value="P:DNA recombination"/>
    <property type="evidence" value="ECO:0007669"/>
    <property type="project" value="InterPro"/>
</dbReference>
<sequence>MKLIIPGRLPCMNDLIAANRLNKYAGAGVKKKTQRQIILILQPQVKERKFTEKVNIRIEYYEKDMRRDEDNVMSAAKFILDALQDMELILNDSRKYVHLTQEVFTDRENPRIEIEVNEA</sequence>
<dbReference type="GO" id="GO:0000287">
    <property type="term" value="F:magnesium ion binding"/>
    <property type="evidence" value="ECO:0007669"/>
    <property type="project" value="InterPro"/>
</dbReference>
<accession>A0A8S5N2T7</accession>
<dbReference type="Gene3D" id="3.30.1330.70">
    <property type="entry name" value="Holliday junction resolvase RusA"/>
    <property type="match status" value="1"/>
</dbReference>
<dbReference type="EMBL" id="BK015050">
    <property type="protein sequence ID" value="DAD88921.1"/>
    <property type="molecule type" value="Genomic_DNA"/>
</dbReference>
<reference evidence="1" key="1">
    <citation type="journal article" date="2021" name="Proc. Natl. Acad. Sci. U.S.A.">
        <title>A Catalog of Tens of Thousands of Viruses from Human Metagenomes Reveals Hidden Associations with Chronic Diseases.</title>
        <authorList>
            <person name="Tisza M.J."/>
            <person name="Buck C.B."/>
        </authorList>
    </citation>
    <scope>NUCLEOTIDE SEQUENCE</scope>
    <source>
        <strain evidence="1">CtpiG4</strain>
    </source>
</reference>
<dbReference type="InterPro" id="IPR036614">
    <property type="entry name" value="RusA-like_sf"/>
</dbReference>
<dbReference type="SUPFAM" id="SSF103084">
    <property type="entry name" value="Holliday junction resolvase RusA"/>
    <property type="match status" value="1"/>
</dbReference>
<organism evidence="1">
    <name type="scientific">Myoviridae sp. ctpiG4</name>
    <dbReference type="NCBI Taxonomy" id="2826698"/>
    <lineage>
        <taxon>Viruses</taxon>
        <taxon>Duplodnaviria</taxon>
        <taxon>Heunggongvirae</taxon>
        <taxon>Uroviricota</taxon>
        <taxon>Caudoviricetes</taxon>
    </lineage>
</organism>
<evidence type="ECO:0000313" key="1">
    <source>
        <dbReference type="EMBL" id="DAD88921.1"/>
    </source>
</evidence>
<proteinExistence type="predicted"/>
<name>A0A8S5N2T7_9CAUD</name>
<protein>
    <submittedName>
        <fullName evidence="1">Endodeoxyribonuclease RusA</fullName>
    </submittedName>
</protein>